<name>A0A1D8MJW4_9VIRU</name>
<reference evidence="2" key="1">
    <citation type="submission" date="2016-05" db="EMBL/GenBank/DDBJ databases">
        <title>Viral Hybridization Blurs Taxonomic Lines in a Wastewater Treatment Plant.</title>
        <authorList>
            <person name="Pearson V.M.M."/>
            <person name="Caudle S.B."/>
            <person name="Rokyta D.R."/>
        </authorList>
    </citation>
    <scope>NUCLEOTIDE SEQUENCE</scope>
    <source>
        <strain evidence="2">Wastewater_Circular_Virus_FL15</strain>
    </source>
</reference>
<evidence type="ECO:0000313" key="2">
    <source>
        <dbReference type="EMBL" id="AOV86241.1"/>
    </source>
</evidence>
<proteinExistence type="predicted"/>
<dbReference type="EMBL" id="KX259408">
    <property type="protein sequence ID" value="AOV86241.1"/>
    <property type="molecule type" value="Genomic_DNA"/>
</dbReference>
<protein>
    <submittedName>
        <fullName evidence="2">Hypothetical capsid protein</fullName>
    </submittedName>
</protein>
<evidence type="ECO:0000256" key="1">
    <source>
        <dbReference type="SAM" id="MobiDB-lite"/>
    </source>
</evidence>
<sequence>MVAFRVVEGVRFLARHTPHTNKKTPRRMRARRLRGRRRPRRRSRTRSRRRRVKLSRMKRISSTLTPWKSTVQVPVMTQGAALTPYPGKFFLGINFNGSPYQNSTAKAIVVYSQDSALTPYKGVDFPGAPSFYGLYAQCRCAAVKIKYIPHHQNDGSSVVLWRPMYYKYDVDGHETTFYGSSVNSLMSTGGIKYKNLERPWGLYKKSIKYRKFSKIPCPEIGDPTTSNQNIAGMWHGVGDAIAVTENAYGCHLVLFMEDNTQSFLHGTIYVTAYMVYKDRLS</sequence>
<organism evidence="2">
    <name type="scientific">uncultured virus</name>
    <dbReference type="NCBI Taxonomy" id="340016"/>
    <lineage>
        <taxon>Viruses</taxon>
        <taxon>environmental samples</taxon>
    </lineage>
</organism>
<accession>A0A1D8MJW4</accession>
<feature type="region of interest" description="Disordered" evidence="1">
    <location>
        <begin position="15"/>
        <end position="53"/>
    </location>
</feature>